<dbReference type="InterPro" id="IPR001638">
    <property type="entry name" value="Solute-binding_3/MltF_N"/>
</dbReference>
<feature type="domain" description="Solute-binding protein family 3/N-terminal" evidence="3">
    <location>
        <begin position="65"/>
        <end position="292"/>
    </location>
</feature>
<dbReference type="PROSITE" id="PS51257">
    <property type="entry name" value="PROKAR_LIPOPROTEIN"/>
    <property type="match status" value="1"/>
</dbReference>
<dbReference type="eggNOG" id="COG0834">
    <property type="taxonomic scope" value="Bacteria"/>
</dbReference>
<gene>
    <name evidence="4" type="ORF">ADIAG_03099</name>
</gene>
<evidence type="ECO:0000256" key="1">
    <source>
        <dbReference type="ARBA" id="ARBA00022729"/>
    </source>
</evidence>
<dbReference type="Pfam" id="PF00497">
    <property type="entry name" value="SBP_bac_3"/>
    <property type="match status" value="1"/>
</dbReference>
<dbReference type="Proteomes" id="UP000012015">
    <property type="component" value="Unassembled WGS sequence"/>
</dbReference>
<evidence type="ECO:0000313" key="5">
    <source>
        <dbReference type="Proteomes" id="UP000012015"/>
    </source>
</evidence>
<accession>M7N7H5</accession>
<dbReference type="PATRIC" id="fig|1276920.7.peg.3101"/>
<protein>
    <submittedName>
        <fullName evidence="4">Family 3 extracellular solute-binding protein</fullName>
    </submittedName>
</protein>
<reference evidence="4 5" key="1">
    <citation type="journal article" date="2013" name="Genome Announc.">
        <title>Draft Genome Sequence of Arthrobacter gangotriensis Strain Lz1yT, Isolated from a Penguin Rookery Soil Sample Collected in Antarctica, near the Indian Station Dakshin Gangotri.</title>
        <authorList>
            <person name="Shivaji S."/>
            <person name="Ara S."/>
            <person name="Bandi S."/>
            <person name="Singh A."/>
            <person name="Kumar Pinnaka A."/>
        </authorList>
    </citation>
    <scope>NUCLEOTIDE SEQUENCE [LARGE SCALE GENOMIC DNA]</scope>
    <source>
        <strain evidence="4 5">Lz1y</strain>
    </source>
</reference>
<dbReference type="SMART" id="SM00062">
    <property type="entry name" value="PBPb"/>
    <property type="match status" value="1"/>
</dbReference>
<dbReference type="SUPFAM" id="SSF53850">
    <property type="entry name" value="Periplasmic binding protein-like II"/>
    <property type="match status" value="1"/>
</dbReference>
<feature type="signal peptide" evidence="2">
    <location>
        <begin position="1"/>
        <end position="30"/>
    </location>
</feature>
<dbReference type="RefSeq" id="WP_007272266.1">
    <property type="nucleotide sequence ID" value="NZ_AOCK01000009.1"/>
</dbReference>
<keyword evidence="5" id="KW-1185">Reference proteome</keyword>
<evidence type="ECO:0000256" key="2">
    <source>
        <dbReference type="SAM" id="SignalP"/>
    </source>
</evidence>
<keyword evidence="1 2" id="KW-0732">Signal</keyword>
<organism evidence="4 5">
    <name type="scientific">Paeniglutamicibacter gangotriensis Lz1y</name>
    <dbReference type="NCBI Taxonomy" id="1276920"/>
    <lineage>
        <taxon>Bacteria</taxon>
        <taxon>Bacillati</taxon>
        <taxon>Actinomycetota</taxon>
        <taxon>Actinomycetes</taxon>
        <taxon>Micrococcales</taxon>
        <taxon>Micrococcaceae</taxon>
        <taxon>Paeniglutamicibacter</taxon>
    </lineage>
</organism>
<name>M7N7H5_9MICC</name>
<dbReference type="PANTHER" id="PTHR35936:SF17">
    <property type="entry name" value="ARGININE-BINDING EXTRACELLULAR PROTEIN ARTP"/>
    <property type="match status" value="1"/>
</dbReference>
<sequence length="302" mass="31706">MKNIRKSSQVLASLAAIAMLALTGCSDPEAALSEGSDEKSQERPTAEFNQEAADLLPADVKKKGTLEVATTMGMAPLGYPDPKSGEVVGLNPDIMAAIGEVLGLKVTMKAASMDQIIPGIQAGRYDATAANMAITDDRIKVLDFVQYYFANSSLAQPKGNPKNITADTLCDKSVGLEVGSFQFTEVMPVKSKACAEAGDQPIDVQGFPDQQKALSALDSGRVDAVAGDTPILLYAANLNDKIEVGDALTDGSILGIGVDKKSPMTEAIAAAMNDLIDSGVYQKTMEMYGVGDLAIDHAEIKK</sequence>
<comment type="caution">
    <text evidence="4">The sequence shown here is derived from an EMBL/GenBank/DDBJ whole genome shotgun (WGS) entry which is preliminary data.</text>
</comment>
<evidence type="ECO:0000313" key="4">
    <source>
        <dbReference type="EMBL" id="EMQ97719.1"/>
    </source>
</evidence>
<dbReference type="EMBL" id="AOCK01000009">
    <property type="protein sequence ID" value="EMQ97719.1"/>
    <property type="molecule type" value="Genomic_DNA"/>
</dbReference>
<dbReference type="PANTHER" id="PTHR35936">
    <property type="entry name" value="MEMBRANE-BOUND LYTIC MUREIN TRANSGLYCOSYLASE F"/>
    <property type="match status" value="1"/>
</dbReference>
<feature type="chain" id="PRO_5004081979" evidence="2">
    <location>
        <begin position="31"/>
        <end position="302"/>
    </location>
</feature>
<proteinExistence type="predicted"/>
<dbReference type="STRING" id="1276920.ADIAG_03099"/>
<evidence type="ECO:0000259" key="3">
    <source>
        <dbReference type="SMART" id="SM00062"/>
    </source>
</evidence>
<dbReference type="Gene3D" id="3.40.190.10">
    <property type="entry name" value="Periplasmic binding protein-like II"/>
    <property type="match status" value="2"/>
</dbReference>
<dbReference type="AlphaFoldDB" id="M7N7H5"/>